<organism evidence="2 3">
    <name type="scientific">Rhizopogon vinicolor AM-OR11-026</name>
    <dbReference type="NCBI Taxonomy" id="1314800"/>
    <lineage>
        <taxon>Eukaryota</taxon>
        <taxon>Fungi</taxon>
        <taxon>Dikarya</taxon>
        <taxon>Basidiomycota</taxon>
        <taxon>Agaricomycotina</taxon>
        <taxon>Agaricomycetes</taxon>
        <taxon>Agaricomycetidae</taxon>
        <taxon>Boletales</taxon>
        <taxon>Suillineae</taxon>
        <taxon>Rhizopogonaceae</taxon>
        <taxon>Rhizopogon</taxon>
    </lineage>
</organism>
<dbReference type="EMBL" id="KV448761">
    <property type="protein sequence ID" value="OAX33485.1"/>
    <property type="molecule type" value="Genomic_DNA"/>
</dbReference>
<dbReference type="PANTHER" id="PTHR43539:SF68">
    <property type="entry name" value="FLAVIN-BINDING MONOOXYGENASE-LIKE PROTEIN (AFU_ORTHOLOGUE AFUA_4G09220)"/>
    <property type="match status" value="1"/>
</dbReference>
<dbReference type="GO" id="GO:0004497">
    <property type="term" value="F:monooxygenase activity"/>
    <property type="evidence" value="ECO:0007669"/>
    <property type="project" value="TreeGrafter"/>
</dbReference>
<dbReference type="Pfam" id="PF13738">
    <property type="entry name" value="Pyr_redox_3"/>
    <property type="match status" value="1"/>
</dbReference>
<dbReference type="PANTHER" id="PTHR43539">
    <property type="entry name" value="FLAVIN-BINDING MONOOXYGENASE-LIKE PROTEIN (AFU_ORTHOLOGUE AFUA_4G09220)"/>
    <property type="match status" value="1"/>
</dbReference>
<keyword evidence="1" id="KW-0560">Oxidoreductase</keyword>
<dbReference type="InterPro" id="IPR050982">
    <property type="entry name" value="Auxin_biosynth/cation_transpt"/>
</dbReference>
<dbReference type="AlphaFoldDB" id="A0A1B7MLK5"/>
<gene>
    <name evidence="2" type="ORF">K503DRAFT_521702</name>
</gene>
<protein>
    <submittedName>
        <fullName evidence="2">FAD/NAD(P)-binding domain-containing protein</fullName>
    </submittedName>
</protein>
<reference evidence="2 3" key="1">
    <citation type="submission" date="2016-06" db="EMBL/GenBank/DDBJ databases">
        <title>Comparative genomics of the ectomycorrhizal sister species Rhizopogon vinicolor and Rhizopogon vesiculosus (Basidiomycota: Boletales) reveals a divergence of the mating type B locus.</title>
        <authorList>
            <consortium name="DOE Joint Genome Institute"/>
            <person name="Mujic A.B."/>
            <person name="Kuo A."/>
            <person name="Tritt A."/>
            <person name="Lipzen A."/>
            <person name="Chen C."/>
            <person name="Johnson J."/>
            <person name="Sharma A."/>
            <person name="Barry K."/>
            <person name="Grigoriev I.V."/>
            <person name="Spatafora J.W."/>
        </authorList>
    </citation>
    <scope>NUCLEOTIDE SEQUENCE [LARGE SCALE GENOMIC DNA]</scope>
    <source>
        <strain evidence="2 3">AM-OR11-026</strain>
    </source>
</reference>
<dbReference type="GO" id="GO:0050660">
    <property type="term" value="F:flavin adenine dinucleotide binding"/>
    <property type="evidence" value="ECO:0007669"/>
    <property type="project" value="TreeGrafter"/>
</dbReference>
<evidence type="ECO:0000313" key="2">
    <source>
        <dbReference type="EMBL" id="OAX33485.1"/>
    </source>
</evidence>
<dbReference type="STRING" id="1314800.A0A1B7MLK5"/>
<proteinExistence type="predicted"/>
<accession>A0A1B7MLK5</accession>
<dbReference type="InParanoid" id="A0A1B7MLK5"/>
<keyword evidence="3" id="KW-1185">Reference proteome</keyword>
<dbReference type="Gene3D" id="3.50.50.60">
    <property type="entry name" value="FAD/NAD(P)-binding domain"/>
    <property type="match status" value="1"/>
</dbReference>
<dbReference type="Proteomes" id="UP000092154">
    <property type="component" value="Unassembled WGS sequence"/>
</dbReference>
<dbReference type="InterPro" id="IPR036188">
    <property type="entry name" value="FAD/NAD-bd_sf"/>
</dbReference>
<evidence type="ECO:0000256" key="1">
    <source>
        <dbReference type="ARBA" id="ARBA00023002"/>
    </source>
</evidence>
<dbReference type="OrthoDB" id="74360at2759"/>
<dbReference type="PRINTS" id="PR00368">
    <property type="entry name" value="FADPNR"/>
</dbReference>
<evidence type="ECO:0000313" key="3">
    <source>
        <dbReference type="Proteomes" id="UP000092154"/>
    </source>
</evidence>
<dbReference type="SUPFAM" id="SSF51905">
    <property type="entry name" value="FAD/NAD(P)-binding domain"/>
    <property type="match status" value="1"/>
</dbReference>
<sequence length="615" mass="67703">MKIDPCSFAGSAQRSPIMASNNLQPEVISANWLKSLEVASSTGDTTSFVNHFLSDGWFRDMLCFSWNFRTLSGREKIHGFFSEVVDGQSRLGYSNLHDFKLDDPNINAPSPFKFPGSPDIEGVQGTFTFSITKPAAYGRGFFRIAQDVDGNWKAFTLFTNMQDLVGHEESAVDQYGPHKNQKMTWDDYVDAKFRDTEADPTVLIVGGGQNGLMCAARLGKLGIRALVIEKNARVGDSWRQRYPNLTLHTPAHLCSILYSPYPTNFPKYIPKGKFANFLESYAINQELCIWLSSTVAPNPVYDSSSARWTVEVERENCKVILHPKHLVLATGYGRPRIPTLNGVDDFQGTLYHSDFHRDAEQFRGKRVVVVGAGNASGDICEDFVAHGAAEVTIVQRSATCHVSLAAAEKSFYDLTLSGKIPIEELDFRNNSMPIAFSLQLMKSGSIKYLKMLDKELHDDLRKAGFSLTWEYSPGSGEVGLLGFLLERTGSGTMLDVGYGKLIVEGRVKVKQGQDISHFDEEGIAFKDGSKLSADVIVLATGNEPIMNTIGALLGDTIAEQLPPVVMGLDAEGEFNQVYRPSGHPGLWIAVGSFAIARSYTKHLGLQILAQELGIA</sequence>
<name>A0A1B7MLK5_9AGAM</name>